<protein>
    <submittedName>
        <fullName evidence="2">Uncharacterized protein</fullName>
    </submittedName>
</protein>
<keyword evidence="3" id="KW-1185">Reference proteome</keyword>
<evidence type="ECO:0000313" key="3">
    <source>
        <dbReference type="Proteomes" id="UP001234989"/>
    </source>
</evidence>
<dbReference type="Gene3D" id="3.40.50.2000">
    <property type="entry name" value="Glycogen Phosphorylase B"/>
    <property type="match status" value="2"/>
</dbReference>
<feature type="region of interest" description="Disordered" evidence="1">
    <location>
        <begin position="90"/>
        <end position="115"/>
    </location>
</feature>
<name>A0AAF0QJG1_SOLVR</name>
<dbReference type="EMBL" id="CP133615">
    <property type="protein sequence ID" value="WMV23897.1"/>
    <property type="molecule type" value="Genomic_DNA"/>
</dbReference>
<organism evidence="2 3">
    <name type="scientific">Solanum verrucosum</name>
    <dbReference type="NCBI Taxonomy" id="315347"/>
    <lineage>
        <taxon>Eukaryota</taxon>
        <taxon>Viridiplantae</taxon>
        <taxon>Streptophyta</taxon>
        <taxon>Embryophyta</taxon>
        <taxon>Tracheophyta</taxon>
        <taxon>Spermatophyta</taxon>
        <taxon>Magnoliopsida</taxon>
        <taxon>eudicotyledons</taxon>
        <taxon>Gunneridae</taxon>
        <taxon>Pentapetalae</taxon>
        <taxon>asterids</taxon>
        <taxon>lamiids</taxon>
        <taxon>Solanales</taxon>
        <taxon>Solanaceae</taxon>
        <taxon>Solanoideae</taxon>
        <taxon>Solaneae</taxon>
        <taxon>Solanum</taxon>
    </lineage>
</organism>
<feature type="compositionally biased region" description="Polar residues" evidence="1">
    <location>
        <begin position="101"/>
        <end position="115"/>
    </location>
</feature>
<evidence type="ECO:0000313" key="2">
    <source>
        <dbReference type="EMBL" id="WMV23897.1"/>
    </source>
</evidence>
<accession>A0AAF0QJG1</accession>
<dbReference type="Proteomes" id="UP001234989">
    <property type="component" value="Chromosome 4"/>
</dbReference>
<evidence type="ECO:0000256" key="1">
    <source>
        <dbReference type="SAM" id="MobiDB-lite"/>
    </source>
</evidence>
<sequence>MNMVARQKPMHFYQPTKKWFLGFRNIENRSACYGVEETGDGSECIQPSRMLEWEKLEELVTTSAIENVVRKLMASEEGDDIRKRAEKLGAAVRESTEKEGTSQLELNSLTPDLKT</sequence>
<dbReference type="SUPFAM" id="SSF53756">
    <property type="entry name" value="UDP-Glycosyltransferase/glycogen phosphorylase"/>
    <property type="match status" value="1"/>
</dbReference>
<reference evidence="2" key="1">
    <citation type="submission" date="2023-08" db="EMBL/GenBank/DDBJ databases">
        <title>A de novo genome assembly of Solanum verrucosum Schlechtendal, a Mexican diploid species geographically isolated from the other diploid A-genome species in potato relatives.</title>
        <authorList>
            <person name="Hosaka K."/>
        </authorList>
    </citation>
    <scope>NUCLEOTIDE SEQUENCE</scope>
    <source>
        <tissue evidence="2">Young leaves</tissue>
    </source>
</reference>
<gene>
    <name evidence="2" type="ORF">MTR67_017282</name>
</gene>
<proteinExistence type="predicted"/>
<dbReference type="AlphaFoldDB" id="A0AAF0QJG1"/>